<dbReference type="InterPro" id="IPR023997">
    <property type="entry name" value="TonB-dep_OMP_SusC/RagA_CS"/>
</dbReference>
<evidence type="ECO:0000256" key="1">
    <source>
        <dbReference type="ARBA" id="ARBA00004571"/>
    </source>
</evidence>
<keyword evidence="6 7" id="KW-0998">Cell outer membrane</keyword>
<dbReference type="Pfam" id="PF13715">
    <property type="entry name" value="CarbopepD_reg_2"/>
    <property type="match status" value="1"/>
</dbReference>
<dbReference type="InterPro" id="IPR012910">
    <property type="entry name" value="Plug_dom"/>
</dbReference>
<dbReference type="AlphaFoldDB" id="A0AAE6JD97"/>
<dbReference type="InterPro" id="IPR023996">
    <property type="entry name" value="TonB-dep_OMP_SusC/RagA"/>
</dbReference>
<proteinExistence type="inferred from homology"/>
<keyword evidence="13" id="KW-1185">Reference proteome</keyword>
<dbReference type="NCBIfam" id="TIGR04056">
    <property type="entry name" value="OMP_RagA_SusC"/>
    <property type="match status" value="1"/>
</dbReference>
<dbReference type="GO" id="GO:0008081">
    <property type="term" value="F:phosphoric diester hydrolase activity"/>
    <property type="evidence" value="ECO:0007669"/>
    <property type="project" value="InterPro"/>
</dbReference>
<gene>
    <name evidence="10" type="ORF">DIU31_007805</name>
    <name evidence="11" type="ORF">J3L21_19855</name>
</gene>
<evidence type="ECO:0000256" key="8">
    <source>
        <dbReference type="SAM" id="SignalP"/>
    </source>
</evidence>
<keyword evidence="3 7" id="KW-1134">Transmembrane beta strand</keyword>
<evidence type="ECO:0000256" key="2">
    <source>
        <dbReference type="ARBA" id="ARBA00022448"/>
    </source>
</evidence>
<evidence type="ECO:0000313" key="11">
    <source>
        <dbReference type="EMBL" id="QTE47807.1"/>
    </source>
</evidence>
<dbReference type="PROSITE" id="PS00126">
    <property type="entry name" value="PDEASE_I_1"/>
    <property type="match status" value="1"/>
</dbReference>
<keyword evidence="4 7" id="KW-0812">Transmembrane</keyword>
<dbReference type="InterPro" id="IPR023174">
    <property type="entry name" value="PDEase_CS"/>
</dbReference>
<dbReference type="SUPFAM" id="SSF49464">
    <property type="entry name" value="Carboxypeptidase regulatory domain-like"/>
    <property type="match status" value="1"/>
</dbReference>
<dbReference type="Gene3D" id="2.170.130.10">
    <property type="entry name" value="TonB-dependent receptor, plug domain"/>
    <property type="match status" value="1"/>
</dbReference>
<dbReference type="Pfam" id="PF07715">
    <property type="entry name" value="Plug"/>
    <property type="match status" value="1"/>
</dbReference>
<evidence type="ECO:0000256" key="6">
    <source>
        <dbReference type="ARBA" id="ARBA00023237"/>
    </source>
</evidence>
<dbReference type="Gene3D" id="2.40.170.20">
    <property type="entry name" value="TonB-dependent receptor, beta-barrel domain"/>
    <property type="match status" value="1"/>
</dbReference>
<dbReference type="InterPro" id="IPR037066">
    <property type="entry name" value="Plug_dom_sf"/>
</dbReference>
<dbReference type="PROSITE" id="PS52016">
    <property type="entry name" value="TONB_DEPENDENT_REC_3"/>
    <property type="match status" value="1"/>
</dbReference>
<evidence type="ECO:0000259" key="9">
    <source>
        <dbReference type="Pfam" id="PF07715"/>
    </source>
</evidence>
<comment type="subcellular location">
    <subcellularLocation>
        <location evidence="1 7">Cell outer membrane</location>
        <topology evidence="1 7">Multi-pass membrane protein</topology>
    </subcellularLocation>
</comment>
<dbReference type="InterPro" id="IPR008969">
    <property type="entry name" value="CarboxyPept-like_regulatory"/>
</dbReference>
<comment type="similarity">
    <text evidence="7">Belongs to the TonB-dependent receptor family.</text>
</comment>
<name>A0AAE6JD97_9SPHI</name>
<dbReference type="EMBL" id="CP071880">
    <property type="protein sequence ID" value="QTE47807.1"/>
    <property type="molecule type" value="Genomic_DNA"/>
</dbReference>
<organism evidence="10 12">
    <name type="scientific">Mucilaginibacter rubeus</name>
    <dbReference type="NCBI Taxonomy" id="2027860"/>
    <lineage>
        <taxon>Bacteria</taxon>
        <taxon>Pseudomonadati</taxon>
        <taxon>Bacteroidota</taxon>
        <taxon>Sphingobacteriia</taxon>
        <taxon>Sphingobacteriales</taxon>
        <taxon>Sphingobacteriaceae</taxon>
        <taxon>Mucilaginibacter</taxon>
    </lineage>
</organism>
<keyword evidence="2 7" id="KW-0813">Transport</keyword>
<reference evidence="11 13" key="2">
    <citation type="submission" date="2021-03" db="EMBL/GenBank/DDBJ databases">
        <title>Mucilaginibacter strains isolated from gold and copper mining confer multi heavy-metal resistance.</title>
        <authorList>
            <person name="Li Y."/>
        </authorList>
    </citation>
    <scope>NUCLEOTIDE SEQUENCE [LARGE SCALE GENOMIC DNA]</scope>
    <source>
        <strain evidence="11 13">P2-4</strain>
    </source>
</reference>
<accession>A0AAE6JD97</accession>
<evidence type="ECO:0000313" key="12">
    <source>
        <dbReference type="Proteomes" id="UP000250557"/>
    </source>
</evidence>
<evidence type="ECO:0000256" key="3">
    <source>
        <dbReference type="ARBA" id="ARBA00022452"/>
    </source>
</evidence>
<evidence type="ECO:0000313" key="10">
    <source>
        <dbReference type="EMBL" id="QEM03431.1"/>
    </source>
</evidence>
<protein>
    <submittedName>
        <fullName evidence="10">TonB-dependent receptor</fullName>
    </submittedName>
</protein>
<dbReference type="Gene3D" id="2.60.40.1120">
    <property type="entry name" value="Carboxypeptidase-like, regulatory domain"/>
    <property type="match status" value="1"/>
</dbReference>
<dbReference type="SUPFAM" id="SSF56935">
    <property type="entry name" value="Porins"/>
    <property type="match status" value="1"/>
</dbReference>
<evidence type="ECO:0000256" key="4">
    <source>
        <dbReference type="ARBA" id="ARBA00022692"/>
    </source>
</evidence>
<dbReference type="InterPro" id="IPR036942">
    <property type="entry name" value="Beta-barrel_TonB_sf"/>
</dbReference>
<feature type="domain" description="TonB-dependent receptor plug" evidence="9">
    <location>
        <begin position="116"/>
        <end position="223"/>
    </location>
</feature>
<evidence type="ECO:0000256" key="5">
    <source>
        <dbReference type="ARBA" id="ARBA00023136"/>
    </source>
</evidence>
<reference evidence="10 12" key="1">
    <citation type="submission" date="2019-08" db="EMBL/GenBank/DDBJ databases">
        <title>Comparative genome analysis confer to the adaptation heavy metal polluted environment.</title>
        <authorList>
            <person name="Li Y."/>
        </authorList>
    </citation>
    <scope>NUCLEOTIDE SEQUENCE [LARGE SCALE GENOMIC DNA]</scope>
    <source>
        <strain evidence="10 12">P2</strain>
    </source>
</reference>
<dbReference type="EMBL" id="CP043451">
    <property type="protein sequence ID" value="QEM03431.1"/>
    <property type="molecule type" value="Genomic_DNA"/>
</dbReference>
<evidence type="ECO:0000256" key="7">
    <source>
        <dbReference type="PROSITE-ProRule" id="PRU01360"/>
    </source>
</evidence>
<feature type="chain" id="PRO_5042229115" evidence="8">
    <location>
        <begin position="21"/>
        <end position="1017"/>
    </location>
</feature>
<keyword evidence="5 7" id="KW-0472">Membrane</keyword>
<feature type="signal peptide" evidence="8">
    <location>
        <begin position="1"/>
        <end position="20"/>
    </location>
</feature>
<sequence length="1017" mass="110842">MRKLLLFVVLFSAGLISAYAQQRKITGTVKDSQSGQTLPFATISIISNGKTISKSAADQAGKFSVDAETGMIIQVSFAGYEPARITLAASSDLTVSLKSNTNLSEVVVIAYGREKRKDLTSAVTTVTAQQLSEAPSTNLATALGSRAPGLEVHATSTQPGSGASVNVRGLNSISQLQGPLYIVDGVALVGDIRNINPNDIESVEILKDAAAAGIYGSRAAEGVILITTKKPKAGATNVNFDMYAGIQHNNPAYQMLGAHDYATLKRLAYQDADPGTFGQPGTTTADAKIFNANESQSIADGYTGYDWQKAILHNNALTQNYTLSVANGTGSNKVYFSGQYQNQDGILINTGYKKYSGYLSDETAIRSFLKLGGSMNFTHDITHNAMPNEYQQSLTQSPLQPIYDSSGQPLITVDNSTGVPTIFNPVTLALNAIDLYTTNRTNANLFVEFTPVKNLMFRSSIGADIYQAEEDKYWPRTTGPGYAPTNGLGEIYNTRATDVLWENTATYNLTKGNHDLSLLGGFTFERHENTATDMQGSQFPTDLLSYKAIGSAGQKLQDNSNYDGWAVRSFFGRAVYKFKGRYILNGTIRQDGSSRFGGNNKFGVFPTVSGAWRVIDEPWIGFKLKTWLSDFKLRASYGLVGNQNLPYDAIYTRYDPTTYPFNGTSVTSGYLAGGTNGVFGNNSLQWEVQHQFNAGTDIAMFDNRIQLSLDVYNKNISSLLMPLPLAPSSGFQTEYVNVAAMRTRGIDVALKTTPVKTASFTWQAQINWSKYDSKVTKLFPGRDSVNLYLRVGLPPAGTFVNYIFDGLYQQGDNFKLNPNGKPGDIKIRDVNGDGKITPLDQVVVGSSIPKGSGNFWNYFRYKAISLTVNSTFAYGQKLNNLTFTNLTYYNSAFGSQGNVTVQGGDYWTPTNTNTVIPRPNSFGTSLKTLPGGISQGSSYSIQNASYLRIQHITLGYDLPSSLLKKIKVNTLNIYAQALNPFVFTSYKGIDPDIAGNYASNEIYPRYRTFILGARLSL</sequence>
<dbReference type="NCBIfam" id="TIGR04057">
    <property type="entry name" value="SusC_RagA_signa"/>
    <property type="match status" value="1"/>
</dbReference>
<dbReference type="Proteomes" id="UP000663940">
    <property type="component" value="Chromosome"/>
</dbReference>
<dbReference type="Proteomes" id="UP000250557">
    <property type="component" value="Chromosome"/>
</dbReference>
<keyword evidence="10" id="KW-0675">Receptor</keyword>
<keyword evidence="8" id="KW-0732">Signal</keyword>
<dbReference type="InterPro" id="IPR039426">
    <property type="entry name" value="TonB-dep_rcpt-like"/>
</dbReference>
<evidence type="ECO:0000313" key="13">
    <source>
        <dbReference type="Proteomes" id="UP000663940"/>
    </source>
</evidence>
<dbReference type="GO" id="GO:0009279">
    <property type="term" value="C:cell outer membrane"/>
    <property type="evidence" value="ECO:0007669"/>
    <property type="project" value="UniProtKB-SubCell"/>
</dbReference>
<dbReference type="RefSeq" id="WP_112652975.1">
    <property type="nucleotide sequence ID" value="NZ_CP043451.1"/>
</dbReference>